<evidence type="ECO:0000313" key="1">
    <source>
        <dbReference type="EMBL" id="AIR61772.1"/>
    </source>
</evidence>
<evidence type="ECO:0000313" key="2">
    <source>
        <dbReference type="Proteomes" id="UP000029516"/>
    </source>
</evidence>
<dbReference type="EMBL" id="CP009458">
    <property type="protein sequence ID" value="AIR61772.1"/>
    <property type="molecule type" value="Genomic_DNA"/>
</dbReference>
<sequence length="146" mass="17474">MELIDTIIEKVQYSKTRYFYKPLKKLKQYDNQYYDLFNDGDSQEYVISDVPFDESNYIHKEQIIVTLIYNRFDKSQFTLEVIVNDELISTATLPNIEEMEEDEKFQQSLVYDCSYINFTDLENIQSVLVKHYHLRSVGSTHIKDEK</sequence>
<gene>
    <name evidence="1" type="ORF">LH23_14255</name>
</gene>
<dbReference type="Proteomes" id="UP000029516">
    <property type="component" value="Chromosome"/>
</dbReference>
<dbReference type="RefSeq" id="WP_039292169.1">
    <property type="nucleotide sequence ID" value="NZ_CP009458.1"/>
</dbReference>
<accession>A0AAN0S5W7</accession>
<organism evidence="1 2">
    <name type="scientific">Cedecea neteri</name>
    <dbReference type="NCBI Taxonomy" id="158822"/>
    <lineage>
        <taxon>Bacteria</taxon>
        <taxon>Pseudomonadati</taxon>
        <taxon>Pseudomonadota</taxon>
        <taxon>Gammaproteobacteria</taxon>
        <taxon>Enterobacterales</taxon>
        <taxon>Enterobacteriaceae</taxon>
        <taxon>Cedecea</taxon>
    </lineage>
</organism>
<proteinExistence type="predicted"/>
<reference evidence="1 2" key="1">
    <citation type="submission" date="2014-09" db="EMBL/GenBank/DDBJ databases">
        <authorList>
            <person name="Chan K.-G."/>
        </authorList>
    </citation>
    <scope>NUCLEOTIDE SEQUENCE [LARGE SCALE GENOMIC DNA]</scope>
    <source>
        <strain evidence="1 2">M006</strain>
    </source>
</reference>
<name>A0AAN0S5W7_9ENTR</name>
<dbReference type="AlphaFoldDB" id="A0AAN0S5W7"/>
<dbReference type="KEGG" id="cem:LH23_14255"/>
<protein>
    <submittedName>
        <fullName evidence="1">Uncharacterized protein</fullName>
    </submittedName>
</protein>